<comment type="caution">
    <text evidence="2">The sequence shown here is derived from an EMBL/GenBank/DDBJ whole genome shotgun (WGS) entry which is preliminary data.</text>
</comment>
<dbReference type="Proteomes" id="UP000445582">
    <property type="component" value="Unassembled WGS sequence"/>
</dbReference>
<evidence type="ECO:0000313" key="2">
    <source>
        <dbReference type="EMBL" id="MXO62795.1"/>
    </source>
</evidence>
<feature type="domain" description="Beta-lactamase hydrolase-like protein phosphatase-like" evidence="1">
    <location>
        <begin position="23"/>
        <end position="105"/>
    </location>
</feature>
<dbReference type="Pfam" id="PF04273">
    <property type="entry name" value="BLH_phosphatase"/>
    <property type="match status" value="1"/>
</dbReference>
<accession>A0A844YGY7</accession>
<keyword evidence="3" id="KW-1185">Reference proteome</keyword>
<dbReference type="EMBL" id="WTYN01000001">
    <property type="protein sequence ID" value="MXO62795.1"/>
    <property type="molecule type" value="Genomic_DNA"/>
</dbReference>
<gene>
    <name evidence="2" type="ORF">GRI48_07225</name>
</gene>
<name>A0A844YGY7_9SPHN</name>
<dbReference type="OrthoDB" id="7391097at2"/>
<organism evidence="2 3">
    <name type="scientific">Qipengyuania oceanensis</name>
    <dbReference type="NCBI Taxonomy" id="1463597"/>
    <lineage>
        <taxon>Bacteria</taxon>
        <taxon>Pseudomonadati</taxon>
        <taxon>Pseudomonadota</taxon>
        <taxon>Alphaproteobacteria</taxon>
        <taxon>Sphingomonadales</taxon>
        <taxon>Erythrobacteraceae</taxon>
        <taxon>Qipengyuania</taxon>
    </lineage>
</organism>
<proteinExistence type="predicted"/>
<dbReference type="GO" id="GO:0016787">
    <property type="term" value="F:hydrolase activity"/>
    <property type="evidence" value="ECO:0007669"/>
    <property type="project" value="InterPro"/>
</dbReference>
<evidence type="ECO:0000259" key="1">
    <source>
        <dbReference type="Pfam" id="PF04273"/>
    </source>
</evidence>
<dbReference type="Gene3D" id="3.90.190.10">
    <property type="entry name" value="Protein tyrosine phosphatase superfamily"/>
    <property type="match status" value="1"/>
</dbReference>
<protein>
    <recommendedName>
        <fullName evidence="1">Beta-lactamase hydrolase-like protein phosphatase-like domain-containing protein</fullName>
    </recommendedName>
</protein>
<sequence>MAGRDDPEDIRGWQRLDMRTTTSGRLLPDDPPRLAAIGVRHVVNLALDDHPDALAHAAALMADAGIAYTHIPVPFDAPTTAHYEAFKAALDQAGDEAIHVHCIMNWRVSAFFNLLHRERGMPDAQARALMQRQWDPLASDDPRAAPWRELLSP</sequence>
<dbReference type="InterPro" id="IPR005939">
    <property type="entry name" value="BLH_phosphatase-like"/>
</dbReference>
<evidence type="ECO:0000313" key="3">
    <source>
        <dbReference type="Proteomes" id="UP000445582"/>
    </source>
</evidence>
<dbReference type="InterPro" id="IPR029021">
    <property type="entry name" value="Prot-tyrosine_phosphatase-like"/>
</dbReference>
<reference evidence="2 3" key="1">
    <citation type="submission" date="2019-12" db="EMBL/GenBank/DDBJ databases">
        <title>Genomic-based taxomic classification of the family Erythrobacteraceae.</title>
        <authorList>
            <person name="Xu L."/>
        </authorList>
    </citation>
    <scope>NUCLEOTIDE SEQUENCE [LARGE SCALE GENOMIC DNA]</scope>
    <source>
        <strain evidence="2 3">MCCC 1A09965</strain>
    </source>
</reference>
<dbReference type="RefSeq" id="WP_160673334.1">
    <property type="nucleotide sequence ID" value="NZ_WTYN01000001.1"/>
</dbReference>
<dbReference type="SUPFAM" id="SSF52799">
    <property type="entry name" value="(Phosphotyrosine protein) phosphatases II"/>
    <property type="match status" value="1"/>
</dbReference>
<dbReference type="AlphaFoldDB" id="A0A844YGY7"/>